<evidence type="ECO:0000313" key="1">
    <source>
        <dbReference type="EMBL" id="WEF34870.1"/>
    </source>
</evidence>
<evidence type="ECO:0000313" key="2">
    <source>
        <dbReference type="Proteomes" id="UP001216510"/>
    </source>
</evidence>
<gene>
    <name evidence="1" type="ORF">PX653_08940</name>
</gene>
<sequence length="62" mass="6895">MSVGTVSEDEDGAVHVMPLGDMHEHETSCDCWCGPQEDEYGVVVHNSFDGREDYEVGSRKVH</sequence>
<reference evidence="1 2" key="1">
    <citation type="submission" date="2023-02" db="EMBL/GenBank/DDBJ databases">
        <title>Gemone sequence of Telluria chitinolytica ACM 3522T.</title>
        <authorList>
            <person name="Frediansyah A."/>
            <person name="Miess H."/>
            <person name="Gross H."/>
        </authorList>
    </citation>
    <scope>NUCLEOTIDE SEQUENCE [LARGE SCALE GENOMIC DNA]</scope>
    <source>
        <strain evidence="1 2">ACM 3522</strain>
    </source>
</reference>
<accession>A0ABY8BGC0</accession>
<organism evidence="1 2">
    <name type="scientific">Pseudoduganella chitinolytica</name>
    <dbReference type="NCBI Taxonomy" id="34070"/>
    <lineage>
        <taxon>Bacteria</taxon>
        <taxon>Pseudomonadati</taxon>
        <taxon>Pseudomonadota</taxon>
        <taxon>Betaproteobacteria</taxon>
        <taxon>Burkholderiales</taxon>
        <taxon>Oxalobacteraceae</taxon>
        <taxon>Telluria group</taxon>
        <taxon>Pseudoduganella</taxon>
    </lineage>
</organism>
<proteinExistence type="predicted"/>
<name>A0ABY8BGC0_9BURK</name>
<dbReference type="EMBL" id="CP119083">
    <property type="protein sequence ID" value="WEF34870.1"/>
    <property type="molecule type" value="Genomic_DNA"/>
</dbReference>
<dbReference type="Proteomes" id="UP001216510">
    <property type="component" value="Chromosome"/>
</dbReference>
<keyword evidence="2" id="KW-1185">Reference proteome</keyword>
<protein>
    <submittedName>
        <fullName evidence="1">Uncharacterized protein</fullName>
    </submittedName>
</protein>
<dbReference type="RefSeq" id="WP_277417541.1">
    <property type="nucleotide sequence ID" value="NZ_CP119083.1"/>
</dbReference>